<dbReference type="GO" id="GO:0019901">
    <property type="term" value="F:protein kinase binding"/>
    <property type="evidence" value="ECO:0007669"/>
    <property type="project" value="InterPro"/>
</dbReference>
<gene>
    <name evidence="1" type="ORF">K493DRAFT_197494</name>
</gene>
<evidence type="ECO:0000313" key="2">
    <source>
        <dbReference type="Proteomes" id="UP000193498"/>
    </source>
</evidence>
<dbReference type="GO" id="GO:0016538">
    <property type="term" value="F:cyclin-dependent protein serine/threonine kinase regulator activity"/>
    <property type="evidence" value="ECO:0007669"/>
    <property type="project" value="TreeGrafter"/>
</dbReference>
<dbReference type="PANTHER" id="PTHR15615">
    <property type="match status" value="1"/>
</dbReference>
<proteinExistence type="predicted"/>
<dbReference type="EMBL" id="MCFE01000007">
    <property type="protein sequence ID" value="ORY07611.1"/>
    <property type="molecule type" value="Genomic_DNA"/>
</dbReference>
<evidence type="ECO:0000313" key="1">
    <source>
        <dbReference type="EMBL" id="ORY07611.1"/>
    </source>
</evidence>
<dbReference type="InterPro" id="IPR036915">
    <property type="entry name" value="Cyclin-like_sf"/>
</dbReference>
<dbReference type="CDD" id="cd20557">
    <property type="entry name" value="CYCLIN_ScPCL1-like"/>
    <property type="match status" value="1"/>
</dbReference>
<accession>A0A1Y1ZBF9</accession>
<name>A0A1Y1ZBF9_9FUNG</name>
<protein>
    <recommendedName>
        <fullName evidence="3">Cyclin N-terminal domain-containing protein</fullName>
    </recommendedName>
</protein>
<comment type="caution">
    <text evidence="1">The sequence shown here is derived from an EMBL/GenBank/DDBJ whole genome shotgun (WGS) entry which is preliminary data.</text>
</comment>
<reference evidence="1 2" key="1">
    <citation type="submission" date="2016-07" db="EMBL/GenBank/DDBJ databases">
        <title>Pervasive Adenine N6-methylation of Active Genes in Fungi.</title>
        <authorList>
            <consortium name="DOE Joint Genome Institute"/>
            <person name="Mondo S.J."/>
            <person name="Dannebaum R.O."/>
            <person name="Kuo R.C."/>
            <person name="Labutti K."/>
            <person name="Haridas S."/>
            <person name="Kuo A."/>
            <person name="Salamov A."/>
            <person name="Ahrendt S.R."/>
            <person name="Lipzen A."/>
            <person name="Sullivan W."/>
            <person name="Andreopoulos W.B."/>
            <person name="Clum A."/>
            <person name="Lindquist E."/>
            <person name="Daum C."/>
            <person name="Ramamoorthy G.K."/>
            <person name="Gryganskyi A."/>
            <person name="Culley D."/>
            <person name="Magnuson J.K."/>
            <person name="James T.Y."/>
            <person name="O'Malley M.A."/>
            <person name="Stajich J.E."/>
            <person name="Spatafora J.W."/>
            <person name="Visel A."/>
            <person name="Grigoriev I.V."/>
        </authorList>
    </citation>
    <scope>NUCLEOTIDE SEQUENCE [LARGE SCALE GENOMIC DNA]</scope>
    <source>
        <strain evidence="1 2">CBS 931.73</strain>
    </source>
</reference>
<feature type="non-terminal residue" evidence="1">
    <location>
        <position position="1"/>
    </location>
</feature>
<dbReference type="GO" id="GO:0005634">
    <property type="term" value="C:nucleus"/>
    <property type="evidence" value="ECO:0007669"/>
    <property type="project" value="TreeGrafter"/>
</dbReference>
<evidence type="ECO:0008006" key="3">
    <source>
        <dbReference type="Google" id="ProtNLM"/>
    </source>
</evidence>
<dbReference type="Proteomes" id="UP000193498">
    <property type="component" value="Unassembled WGS sequence"/>
</dbReference>
<dbReference type="OrthoDB" id="244495at2759"/>
<dbReference type="InParanoid" id="A0A1Y1ZBF9"/>
<dbReference type="STRING" id="1314790.A0A1Y1ZBF9"/>
<feature type="non-terminal residue" evidence="1">
    <location>
        <position position="148"/>
    </location>
</feature>
<dbReference type="AlphaFoldDB" id="A0A1Y1ZBF9"/>
<dbReference type="PANTHER" id="PTHR15615:SF27">
    <property type="entry name" value="PHO85 CYCLIN CLG1"/>
    <property type="match status" value="1"/>
</dbReference>
<dbReference type="InterPro" id="IPR013922">
    <property type="entry name" value="Cyclin_PHO80-like"/>
</dbReference>
<keyword evidence="2" id="KW-1185">Reference proteome</keyword>
<organism evidence="1 2">
    <name type="scientific">Basidiobolus meristosporus CBS 931.73</name>
    <dbReference type="NCBI Taxonomy" id="1314790"/>
    <lineage>
        <taxon>Eukaryota</taxon>
        <taxon>Fungi</taxon>
        <taxon>Fungi incertae sedis</taxon>
        <taxon>Zoopagomycota</taxon>
        <taxon>Entomophthoromycotina</taxon>
        <taxon>Basidiobolomycetes</taxon>
        <taxon>Basidiobolales</taxon>
        <taxon>Basidiobolaceae</taxon>
        <taxon>Basidiobolus</taxon>
    </lineage>
</organism>
<dbReference type="Pfam" id="PF08613">
    <property type="entry name" value="Cyclin"/>
    <property type="match status" value="1"/>
</dbReference>
<dbReference type="GO" id="GO:0000307">
    <property type="term" value="C:cyclin-dependent protein kinase holoenzyme complex"/>
    <property type="evidence" value="ECO:0007669"/>
    <property type="project" value="TreeGrafter"/>
</dbReference>
<dbReference type="Gene3D" id="1.10.472.10">
    <property type="entry name" value="Cyclin-like"/>
    <property type="match status" value="1"/>
</dbReference>
<sequence>LPHFSKSNIPLLANFVAHMIHRMWHQKVTMAGPSITFRDFCKAVFIRSEVSPSVIFLGLKYVQRLTKYCPDVRGEEGSECRLFVISLIISHKMLEDSTYTNQTWSELTRIPVSELNQMEAEFLHSIKYRLHIPEEEYSQWLLYIEQFI</sequence>
<dbReference type="SUPFAM" id="SSF47954">
    <property type="entry name" value="Cyclin-like"/>
    <property type="match status" value="1"/>
</dbReference>